<evidence type="ECO:0000313" key="2">
    <source>
        <dbReference type="EMBL" id="GCA95917.1"/>
    </source>
</evidence>
<feature type="region of interest" description="Disordered" evidence="1">
    <location>
        <begin position="1"/>
        <end position="54"/>
    </location>
</feature>
<name>A0A510PPY1_MICAE</name>
<dbReference type="EMBL" id="BHVU01000518">
    <property type="protein sequence ID" value="GCA95917.1"/>
    <property type="molecule type" value="Genomic_DNA"/>
</dbReference>
<comment type="caution">
    <text evidence="2">The sequence shown here is derived from an EMBL/GenBank/DDBJ whole genome shotgun (WGS) entry which is preliminary data.</text>
</comment>
<gene>
    <name evidence="2" type="ORF">MAE30S32_45690</name>
</gene>
<proteinExistence type="predicted"/>
<evidence type="ECO:0000256" key="1">
    <source>
        <dbReference type="SAM" id="MobiDB-lite"/>
    </source>
</evidence>
<accession>A0A510PPY1</accession>
<organism evidence="2 3">
    <name type="scientific">Microcystis aeruginosa 11-30S32</name>
    <dbReference type="NCBI Taxonomy" id="2358142"/>
    <lineage>
        <taxon>Bacteria</taxon>
        <taxon>Bacillati</taxon>
        <taxon>Cyanobacteriota</taxon>
        <taxon>Cyanophyceae</taxon>
        <taxon>Oscillatoriophycideae</taxon>
        <taxon>Chroococcales</taxon>
        <taxon>Microcystaceae</taxon>
        <taxon>Microcystis</taxon>
    </lineage>
</organism>
<feature type="compositionally biased region" description="Polar residues" evidence="1">
    <location>
        <begin position="18"/>
        <end position="53"/>
    </location>
</feature>
<dbReference type="AlphaFoldDB" id="A0A510PPY1"/>
<dbReference type="RefSeq" id="WP_147073877.1">
    <property type="nucleotide sequence ID" value="NZ_BHVU01000518.1"/>
</dbReference>
<feature type="compositionally biased region" description="Basic and acidic residues" evidence="1">
    <location>
        <begin position="8"/>
        <end position="17"/>
    </location>
</feature>
<protein>
    <submittedName>
        <fullName evidence="2">Uncharacterized protein</fullName>
    </submittedName>
</protein>
<dbReference type="Proteomes" id="UP000321223">
    <property type="component" value="Unassembled WGS sequence"/>
</dbReference>
<evidence type="ECO:0000313" key="3">
    <source>
        <dbReference type="Proteomes" id="UP000321223"/>
    </source>
</evidence>
<reference evidence="2 3" key="1">
    <citation type="journal article" date="2019" name="Appl. Environ. Microbiol.">
        <title>Co-occurrence of broad and narrow host-range viruses infecting the toxic bloom-forming cyanobacterium Microcystis aeruginosa.</title>
        <authorList>
            <person name="Morimoto D."/>
            <person name="Tominaga K."/>
            <person name="Nishimura Y."/>
            <person name="Yoshida N."/>
            <person name="Kimura S."/>
            <person name="Sako Y."/>
            <person name="Yoshida T."/>
        </authorList>
    </citation>
    <scope>NUCLEOTIDE SEQUENCE [LARGE SCALE GENOMIC DNA]</scope>
    <source>
        <strain evidence="2 3">11-30S32</strain>
    </source>
</reference>
<sequence length="96" mass="10771">MTAGRYGDLIKKAREPENQNTGLKEQNTNFPESRNTGLPENQNTNFPENQNEPEVNLCVKVPKSLRQHWAAEAKRQGTTMTAVIMAALSDRFGKPD</sequence>